<organism evidence="2 3">
    <name type="scientific">Trapa natans</name>
    <name type="common">Water chestnut</name>
    <dbReference type="NCBI Taxonomy" id="22666"/>
    <lineage>
        <taxon>Eukaryota</taxon>
        <taxon>Viridiplantae</taxon>
        <taxon>Streptophyta</taxon>
        <taxon>Embryophyta</taxon>
        <taxon>Tracheophyta</taxon>
        <taxon>Spermatophyta</taxon>
        <taxon>Magnoliopsida</taxon>
        <taxon>eudicotyledons</taxon>
        <taxon>Gunneridae</taxon>
        <taxon>Pentapetalae</taxon>
        <taxon>rosids</taxon>
        <taxon>malvids</taxon>
        <taxon>Myrtales</taxon>
        <taxon>Lythraceae</taxon>
        <taxon>Trapa</taxon>
    </lineage>
</organism>
<accession>A0AAN7QIL0</accession>
<dbReference type="EMBL" id="JAXQNO010000021">
    <property type="protein sequence ID" value="KAK4769037.1"/>
    <property type="molecule type" value="Genomic_DNA"/>
</dbReference>
<evidence type="ECO:0000259" key="1">
    <source>
        <dbReference type="Pfam" id="PF09273"/>
    </source>
</evidence>
<keyword evidence="3" id="KW-1185">Reference proteome</keyword>
<sequence length="411" mass="46167">MLPCARITNLLVFPRQFFTVQHCFCSKFATISFCQSEAWNNLHAGCPGFLPWLEQKAGVKISSVVMIGRSAYGRSLFASKTIKAGSSVLKVPFGVQISPDDLLPEIKILLGDEIGNIAKLATVILAEKKNGPHSEWAPYISCLPLLGEMQTTSFWSEDELDMIKQSFIYQETIQKKAEIRRQFLALKPVLDHFPQNFGDIKFEDFLHAYTLVESRAWESSKGFSLIPLADFLNHDGHAKSIVLNDEKEQISEVIADRDYAAGDQVQITFKIPSRDPLYEMKSELLERHCFPTLTDLRGFKCVGSSFTITEVRSAIGKSRGIPQSLRAAARVLCCTSAEELRYMVEEAAKNDGRLGRRPFKDIDRESLGLDSIHRGDCKQSVRKRMAFDLLAGELRILKSASAWLQSYISSL</sequence>
<dbReference type="InterPro" id="IPR050600">
    <property type="entry name" value="SETD3_SETD6_MTase"/>
</dbReference>
<proteinExistence type="predicted"/>
<comment type="caution">
    <text evidence="2">The sequence shown here is derived from an EMBL/GenBank/DDBJ whole genome shotgun (WGS) entry which is preliminary data.</text>
</comment>
<evidence type="ECO:0000313" key="3">
    <source>
        <dbReference type="Proteomes" id="UP001346149"/>
    </source>
</evidence>
<feature type="domain" description="Rubisco LSMT substrate-binding" evidence="1">
    <location>
        <begin position="273"/>
        <end position="349"/>
    </location>
</feature>
<reference evidence="2 3" key="1">
    <citation type="journal article" date="2023" name="Hortic Res">
        <title>Pangenome of water caltrop reveals structural variations and asymmetric subgenome divergence after allopolyploidization.</title>
        <authorList>
            <person name="Zhang X."/>
            <person name="Chen Y."/>
            <person name="Wang L."/>
            <person name="Yuan Y."/>
            <person name="Fang M."/>
            <person name="Shi L."/>
            <person name="Lu R."/>
            <person name="Comes H.P."/>
            <person name="Ma Y."/>
            <person name="Chen Y."/>
            <person name="Huang G."/>
            <person name="Zhou Y."/>
            <person name="Zheng Z."/>
            <person name="Qiu Y."/>
        </authorList>
    </citation>
    <scope>NUCLEOTIDE SEQUENCE [LARGE SCALE GENOMIC DNA]</scope>
    <source>
        <strain evidence="2">F231</strain>
    </source>
</reference>
<dbReference type="InterPro" id="IPR015353">
    <property type="entry name" value="Rubisco_LSMT_subst-bd"/>
</dbReference>
<dbReference type="PANTHER" id="PTHR13271:SF134">
    <property type="entry name" value="OS01G0976450 PROTEIN"/>
    <property type="match status" value="1"/>
</dbReference>
<dbReference type="PANTHER" id="PTHR13271">
    <property type="entry name" value="UNCHARACTERIZED PUTATIVE METHYLTRANSFERASE"/>
    <property type="match status" value="1"/>
</dbReference>
<dbReference type="Gene3D" id="3.90.1410.10">
    <property type="entry name" value="set domain protein methyltransferase, domain 1"/>
    <property type="match status" value="1"/>
</dbReference>
<dbReference type="SUPFAM" id="SSF82199">
    <property type="entry name" value="SET domain"/>
    <property type="match status" value="1"/>
</dbReference>
<dbReference type="Pfam" id="PF09273">
    <property type="entry name" value="Rubis-subs-bind"/>
    <property type="match status" value="1"/>
</dbReference>
<name>A0AAN7QIL0_TRANT</name>
<dbReference type="AlphaFoldDB" id="A0AAN7QIL0"/>
<dbReference type="InterPro" id="IPR046341">
    <property type="entry name" value="SET_dom_sf"/>
</dbReference>
<dbReference type="Proteomes" id="UP001346149">
    <property type="component" value="Unassembled WGS sequence"/>
</dbReference>
<evidence type="ECO:0000313" key="2">
    <source>
        <dbReference type="EMBL" id="KAK4769037.1"/>
    </source>
</evidence>
<protein>
    <recommendedName>
        <fullName evidence="1">Rubisco LSMT substrate-binding domain-containing protein</fullName>
    </recommendedName>
</protein>
<dbReference type="GO" id="GO:0016279">
    <property type="term" value="F:protein-lysine N-methyltransferase activity"/>
    <property type="evidence" value="ECO:0007669"/>
    <property type="project" value="TreeGrafter"/>
</dbReference>
<gene>
    <name evidence="2" type="ORF">SAY86_027187</name>
</gene>